<dbReference type="Proteomes" id="UP000316095">
    <property type="component" value="Unassembled WGS sequence"/>
</dbReference>
<dbReference type="AlphaFoldDB" id="A0A5C5XD62"/>
<feature type="compositionally biased region" description="Polar residues" evidence="1">
    <location>
        <begin position="77"/>
        <end position="90"/>
    </location>
</feature>
<gene>
    <name evidence="2" type="ORF">Pan54_14650</name>
</gene>
<comment type="caution">
    <text evidence="2">The sequence shown here is derived from an EMBL/GenBank/DDBJ whole genome shotgun (WGS) entry which is preliminary data.</text>
</comment>
<protein>
    <submittedName>
        <fullName evidence="2">Uncharacterized protein</fullName>
    </submittedName>
</protein>
<name>A0A5C5XD62_9PLAN</name>
<feature type="region of interest" description="Disordered" evidence="1">
    <location>
        <begin position="19"/>
        <end position="102"/>
    </location>
</feature>
<sequence>MKAAFITFTILFWSMSPCEGQPTSGQPSSGPTIGTPPNPPRLNQPISNPQNVPPYSNPANNPQNVPPYSNPVSNNSGTVVDQTLSFNPSGGWSMGKPNVQDFPVRRGSRVKITQTDLGVKMTDTRQSASQFTKNPDNKNQYVYAGTTDSQGQQKDPANSSVIMVQTGNDTIEIQYPGTTYHLKRTSPPETLVKAKADLMKILDKSRESGGLAKAKYHNEFSAPADAHCQFLESVKFEETGNPLDAHWLGSIRFNEIESKLTGMGYQLDDHYRHSESCFVIQKNDPVALENMITLMRSSAQHWGNLMTPENTVYVIGASESSDKLYITICVIPVR</sequence>
<reference evidence="2 3" key="1">
    <citation type="submission" date="2019-02" db="EMBL/GenBank/DDBJ databases">
        <title>Deep-cultivation of Planctomycetes and their phenomic and genomic characterization uncovers novel biology.</title>
        <authorList>
            <person name="Wiegand S."/>
            <person name="Jogler M."/>
            <person name="Boedeker C."/>
            <person name="Pinto D."/>
            <person name="Vollmers J."/>
            <person name="Rivas-Marin E."/>
            <person name="Kohn T."/>
            <person name="Peeters S.H."/>
            <person name="Heuer A."/>
            <person name="Rast P."/>
            <person name="Oberbeckmann S."/>
            <person name="Bunk B."/>
            <person name="Jeske O."/>
            <person name="Meyerdierks A."/>
            <person name="Storesund J.E."/>
            <person name="Kallscheuer N."/>
            <person name="Luecker S."/>
            <person name="Lage O.M."/>
            <person name="Pohl T."/>
            <person name="Merkel B.J."/>
            <person name="Hornburger P."/>
            <person name="Mueller R.-W."/>
            <person name="Bruemmer F."/>
            <person name="Labrenz M."/>
            <person name="Spormann A.M."/>
            <person name="Op Den Camp H."/>
            <person name="Overmann J."/>
            <person name="Amann R."/>
            <person name="Jetten M.S.M."/>
            <person name="Mascher T."/>
            <person name="Medema M.H."/>
            <person name="Devos D.P."/>
            <person name="Kaster A.-K."/>
            <person name="Ovreas L."/>
            <person name="Rohde M."/>
            <person name="Galperin M.Y."/>
            <person name="Jogler C."/>
        </authorList>
    </citation>
    <scope>NUCLEOTIDE SEQUENCE [LARGE SCALE GENOMIC DNA]</scope>
    <source>
        <strain evidence="2 3">Pan54</strain>
    </source>
</reference>
<evidence type="ECO:0000256" key="1">
    <source>
        <dbReference type="SAM" id="MobiDB-lite"/>
    </source>
</evidence>
<keyword evidence="3" id="KW-1185">Reference proteome</keyword>
<dbReference type="RefSeq" id="WP_146502821.1">
    <property type="nucleotide sequence ID" value="NZ_SJPG01000001.1"/>
</dbReference>
<accession>A0A5C5XD62</accession>
<organism evidence="2 3">
    <name type="scientific">Rubinisphaera italica</name>
    <dbReference type="NCBI Taxonomy" id="2527969"/>
    <lineage>
        <taxon>Bacteria</taxon>
        <taxon>Pseudomonadati</taxon>
        <taxon>Planctomycetota</taxon>
        <taxon>Planctomycetia</taxon>
        <taxon>Planctomycetales</taxon>
        <taxon>Planctomycetaceae</taxon>
        <taxon>Rubinisphaera</taxon>
    </lineage>
</organism>
<dbReference type="EMBL" id="SJPG01000001">
    <property type="protein sequence ID" value="TWT60738.1"/>
    <property type="molecule type" value="Genomic_DNA"/>
</dbReference>
<evidence type="ECO:0000313" key="2">
    <source>
        <dbReference type="EMBL" id="TWT60738.1"/>
    </source>
</evidence>
<proteinExistence type="predicted"/>
<evidence type="ECO:0000313" key="3">
    <source>
        <dbReference type="Proteomes" id="UP000316095"/>
    </source>
</evidence>
<feature type="compositionally biased region" description="Polar residues" evidence="1">
    <location>
        <begin position="21"/>
        <end position="32"/>
    </location>
</feature>